<evidence type="ECO:0000313" key="1">
    <source>
        <dbReference type="EMBL" id="KAL1124409.1"/>
    </source>
</evidence>
<organism evidence="1 2">
    <name type="scientific">Ranatra chinensis</name>
    <dbReference type="NCBI Taxonomy" id="642074"/>
    <lineage>
        <taxon>Eukaryota</taxon>
        <taxon>Metazoa</taxon>
        <taxon>Ecdysozoa</taxon>
        <taxon>Arthropoda</taxon>
        <taxon>Hexapoda</taxon>
        <taxon>Insecta</taxon>
        <taxon>Pterygota</taxon>
        <taxon>Neoptera</taxon>
        <taxon>Paraneoptera</taxon>
        <taxon>Hemiptera</taxon>
        <taxon>Heteroptera</taxon>
        <taxon>Panheteroptera</taxon>
        <taxon>Nepomorpha</taxon>
        <taxon>Nepidae</taxon>
        <taxon>Ranatrinae</taxon>
        <taxon>Ranatra</taxon>
    </lineage>
</organism>
<evidence type="ECO:0000313" key="2">
    <source>
        <dbReference type="Proteomes" id="UP001558652"/>
    </source>
</evidence>
<dbReference type="Gene3D" id="1.10.30.10">
    <property type="entry name" value="High mobility group box domain"/>
    <property type="match status" value="1"/>
</dbReference>
<dbReference type="InterPro" id="IPR036910">
    <property type="entry name" value="HMG_box_dom_sf"/>
</dbReference>
<dbReference type="GO" id="GO:0005634">
    <property type="term" value="C:nucleus"/>
    <property type="evidence" value="ECO:0007669"/>
    <property type="project" value="UniProtKB-ARBA"/>
</dbReference>
<protein>
    <submittedName>
        <fullName evidence="1">Uncharacterized protein</fullName>
    </submittedName>
</protein>
<keyword evidence="2" id="KW-1185">Reference proteome</keyword>
<dbReference type="AlphaFoldDB" id="A0ABD0YYV4"/>
<dbReference type="EMBL" id="JBFDAA010000010">
    <property type="protein sequence ID" value="KAL1124409.1"/>
    <property type="molecule type" value="Genomic_DNA"/>
</dbReference>
<name>A0ABD0YYV4_9HEMI</name>
<accession>A0ABD0YYV4</accession>
<dbReference type="SUPFAM" id="SSF47095">
    <property type="entry name" value="HMG-box"/>
    <property type="match status" value="1"/>
</dbReference>
<gene>
    <name evidence="1" type="ORF">AAG570_001038</name>
</gene>
<proteinExistence type="predicted"/>
<reference evidence="1 2" key="1">
    <citation type="submission" date="2024-07" db="EMBL/GenBank/DDBJ databases">
        <title>Chromosome-level genome assembly of the water stick insect Ranatra chinensis (Heteroptera: Nepidae).</title>
        <authorList>
            <person name="Liu X."/>
        </authorList>
    </citation>
    <scope>NUCLEOTIDE SEQUENCE [LARGE SCALE GENOMIC DNA]</scope>
    <source>
        <strain evidence="1">Cailab_2021Rc</strain>
        <tissue evidence="1">Muscle</tissue>
    </source>
</reference>
<comment type="caution">
    <text evidence="1">The sequence shown here is derived from an EMBL/GenBank/DDBJ whole genome shotgun (WGS) entry which is preliminary data.</text>
</comment>
<sequence>MARSGCGKYKKRRYKCPGKRRYKAKNRGPRCRSRRINLCNRNWSRISIHPFINFLRVFRRRFCKGESITKIACKGRAAWRRMSNADKDPYIEQAIRAKHRGFRT</sequence>
<dbReference type="Proteomes" id="UP001558652">
    <property type="component" value="Unassembled WGS sequence"/>
</dbReference>